<keyword evidence="6" id="KW-0408">Iron</keyword>
<evidence type="ECO:0000256" key="5">
    <source>
        <dbReference type="ARBA" id="ARBA00022692"/>
    </source>
</evidence>
<dbReference type="PANTHER" id="PTHR32552">
    <property type="entry name" value="FERRICHROME IRON RECEPTOR-RELATED"/>
    <property type="match status" value="1"/>
</dbReference>
<keyword evidence="17" id="KW-0675">Receptor</keyword>
<keyword evidence="14" id="KW-0732">Signal</keyword>
<dbReference type="Proteomes" id="UP000589085">
    <property type="component" value="Unassembled WGS sequence"/>
</dbReference>
<dbReference type="InterPro" id="IPR012910">
    <property type="entry name" value="Plug_dom"/>
</dbReference>
<evidence type="ECO:0000256" key="13">
    <source>
        <dbReference type="SAM" id="MobiDB-lite"/>
    </source>
</evidence>
<organism evidence="17 18">
    <name type="scientific">Gluconacetobacter sacchari</name>
    <dbReference type="NCBI Taxonomy" id="92759"/>
    <lineage>
        <taxon>Bacteria</taxon>
        <taxon>Pseudomonadati</taxon>
        <taxon>Pseudomonadota</taxon>
        <taxon>Alphaproteobacteria</taxon>
        <taxon>Acetobacterales</taxon>
        <taxon>Acetobacteraceae</taxon>
        <taxon>Gluconacetobacter</taxon>
    </lineage>
</organism>
<feature type="region of interest" description="Disordered" evidence="13">
    <location>
        <begin position="36"/>
        <end position="64"/>
    </location>
</feature>
<feature type="domain" description="TonB-dependent receptor-like beta-barrel" evidence="15">
    <location>
        <begin position="287"/>
        <end position="757"/>
    </location>
</feature>
<accession>A0A7W4IFK6</accession>
<dbReference type="InterPro" id="IPR000531">
    <property type="entry name" value="Beta-barrel_TonB"/>
</dbReference>
<dbReference type="AlphaFoldDB" id="A0A7W4IFK6"/>
<evidence type="ECO:0000259" key="15">
    <source>
        <dbReference type="Pfam" id="PF00593"/>
    </source>
</evidence>
<evidence type="ECO:0000256" key="14">
    <source>
        <dbReference type="SAM" id="SignalP"/>
    </source>
</evidence>
<keyword evidence="8 12" id="KW-0798">TonB box</keyword>
<dbReference type="EMBL" id="JABEQJ010000028">
    <property type="protein sequence ID" value="MBB2161971.1"/>
    <property type="molecule type" value="Genomic_DNA"/>
</dbReference>
<dbReference type="Pfam" id="PF07715">
    <property type="entry name" value="Plug"/>
    <property type="match status" value="1"/>
</dbReference>
<comment type="caution">
    <text evidence="17">The sequence shown here is derived from an EMBL/GenBank/DDBJ whole genome shotgun (WGS) entry which is preliminary data.</text>
</comment>
<dbReference type="Gene3D" id="2.40.170.20">
    <property type="entry name" value="TonB-dependent receptor, beta-barrel domain"/>
    <property type="match status" value="1"/>
</dbReference>
<dbReference type="RefSeq" id="WP_182998796.1">
    <property type="nucleotide sequence ID" value="NZ_JABEQJ010000028.1"/>
</dbReference>
<keyword evidence="7" id="KW-0406">Ion transport</keyword>
<comment type="similarity">
    <text evidence="11 12">Belongs to the TonB-dependent receptor family.</text>
</comment>
<comment type="subcellular location">
    <subcellularLocation>
        <location evidence="1 11">Cell outer membrane</location>
        <topology evidence="1 11">Multi-pass membrane protein</topology>
    </subcellularLocation>
</comment>
<gene>
    <name evidence="17" type="ORF">HLH48_17690</name>
</gene>
<keyword evidence="9 11" id="KW-0472">Membrane</keyword>
<dbReference type="GO" id="GO:0009279">
    <property type="term" value="C:cell outer membrane"/>
    <property type="evidence" value="ECO:0007669"/>
    <property type="project" value="UniProtKB-SubCell"/>
</dbReference>
<keyword evidence="2 11" id="KW-0813">Transport</keyword>
<evidence type="ECO:0000256" key="7">
    <source>
        <dbReference type="ARBA" id="ARBA00023065"/>
    </source>
</evidence>
<evidence type="ECO:0000256" key="3">
    <source>
        <dbReference type="ARBA" id="ARBA00022452"/>
    </source>
</evidence>
<dbReference type="PANTHER" id="PTHR32552:SF81">
    <property type="entry name" value="TONB-DEPENDENT OUTER MEMBRANE RECEPTOR"/>
    <property type="match status" value="1"/>
</dbReference>
<keyword evidence="5 11" id="KW-0812">Transmembrane</keyword>
<keyword evidence="10 11" id="KW-0998">Cell outer membrane</keyword>
<dbReference type="SUPFAM" id="SSF56935">
    <property type="entry name" value="Porins"/>
    <property type="match status" value="1"/>
</dbReference>
<dbReference type="InterPro" id="IPR036942">
    <property type="entry name" value="Beta-barrel_TonB_sf"/>
</dbReference>
<evidence type="ECO:0000256" key="6">
    <source>
        <dbReference type="ARBA" id="ARBA00023004"/>
    </source>
</evidence>
<dbReference type="InterPro" id="IPR039426">
    <property type="entry name" value="TonB-dep_rcpt-like"/>
</dbReference>
<evidence type="ECO:0000313" key="17">
    <source>
        <dbReference type="EMBL" id="MBB2161971.1"/>
    </source>
</evidence>
<feature type="chain" id="PRO_5030904342" evidence="14">
    <location>
        <begin position="36"/>
        <end position="794"/>
    </location>
</feature>
<evidence type="ECO:0000259" key="16">
    <source>
        <dbReference type="Pfam" id="PF07715"/>
    </source>
</evidence>
<evidence type="ECO:0000256" key="12">
    <source>
        <dbReference type="RuleBase" id="RU003357"/>
    </source>
</evidence>
<evidence type="ECO:0000256" key="2">
    <source>
        <dbReference type="ARBA" id="ARBA00022448"/>
    </source>
</evidence>
<name>A0A7W4IFK6_9PROT</name>
<protein>
    <submittedName>
        <fullName evidence="17">TonB-dependent receptor</fullName>
    </submittedName>
</protein>
<evidence type="ECO:0000256" key="10">
    <source>
        <dbReference type="ARBA" id="ARBA00023237"/>
    </source>
</evidence>
<reference evidence="17 18" key="1">
    <citation type="submission" date="2020-04" db="EMBL/GenBank/DDBJ databases">
        <title>Description of novel Gluconacetobacter.</title>
        <authorList>
            <person name="Sombolestani A."/>
        </authorList>
    </citation>
    <scope>NUCLEOTIDE SEQUENCE [LARGE SCALE GENOMIC DNA]</scope>
    <source>
        <strain evidence="17 18">LMG 19747</strain>
    </source>
</reference>
<evidence type="ECO:0000256" key="4">
    <source>
        <dbReference type="ARBA" id="ARBA00022496"/>
    </source>
</evidence>
<proteinExistence type="inferred from homology"/>
<dbReference type="Pfam" id="PF00593">
    <property type="entry name" value="TonB_dep_Rec_b-barrel"/>
    <property type="match status" value="1"/>
</dbReference>
<evidence type="ECO:0000256" key="11">
    <source>
        <dbReference type="PROSITE-ProRule" id="PRU01360"/>
    </source>
</evidence>
<feature type="domain" description="TonB-dependent receptor plug" evidence="16">
    <location>
        <begin position="89"/>
        <end position="197"/>
    </location>
</feature>
<keyword evidence="3 11" id="KW-1134">Transmembrane beta strand</keyword>
<evidence type="ECO:0000313" key="18">
    <source>
        <dbReference type="Proteomes" id="UP000589085"/>
    </source>
</evidence>
<evidence type="ECO:0000256" key="1">
    <source>
        <dbReference type="ARBA" id="ARBA00004571"/>
    </source>
</evidence>
<dbReference type="PROSITE" id="PS52016">
    <property type="entry name" value="TONB_DEPENDENT_REC_3"/>
    <property type="match status" value="1"/>
</dbReference>
<keyword evidence="4" id="KW-0410">Iron transport</keyword>
<evidence type="ECO:0000256" key="8">
    <source>
        <dbReference type="ARBA" id="ARBA00023077"/>
    </source>
</evidence>
<evidence type="ECO:0000256" key="9">
    <source>
        <dbReference type="ARBA" id="ARBA00023136"/>
    </source>
</evidence>
<feature type="signal peptide" evidence="14">
    <location>
        <begin position="1"/>
        <end position="35"/>
    </location>
</feature>
<sequence length="794" mass="87275">MSRFEQPPSRRQPAGFRAWLMVTCLGMVAAAPTHAAAPKHKPAARPHPAAPAPAAQGAEVQGAEVQGVPAGPQIEQVTVTVQQVRSNMQRTPIAVTAISGTALDQSNITQPSDLNGLVPSLSIAKTAGFETNVTIRGVGSQTPENALVAQSGVALYTDGVFIANTISLDQTLFDVDQVEVLRGPQGALYGQSSTGGALVINTRQPELGRFHGMLEGSGGNYGMARGRAIVNIPMGRHFAIRASFQQYDHSDYAHSTYGFGLDGAQTTAGKITALWRPVENFSAALTAQWYGATNTGAEQKNILDATPGARRVAQDYPSRFNLHTQLYHLNLNWRLPWATLTSVTAYQHLNNFLRMSSSRYNYDALGYYDNDAAWQTTMHTYTEELSLHSAGHGPLSWTGGVFLLGQRSSQFVAEFEGTTPPGPLSFIVPSDIMTNPPSNLSYGNKTTVSRFTVAPYVQFTYNITPKLHLTGGARYNYDHFAHYDGNFSAFGSSSLGNSFRTSEPTWKAELDYDLSHDNMLYFDVATGYKPGGVNGNPDSKVVGLNFQPERNTTFELGSKNMFFNQNLRLNFAAFFSKYHNMQYVENDPYPYAYGIANIPNTEMWGLESEATWLTLGGRLRFDGNLTLEDGRVDSNYRAIDTITQKTVYATNAACAYGGQYYNPACWAAVEAAASNINGNTPPQMPHVQGSISAAYTWDVPYGKLLTRIQYIYRGPLQSRIYNNPLYDHTPAYNLWNFYASYKPDHTHWLFAVTCSNLGNFAGVNSRYTDPYGTGQTVEQYVPPRQIFGTLSYSF</sequence>
<dbReference type="GO" id="GO:0006826">
    <property type="term" value="P:iron ion transport"/>
    <property type="evidence" value="ECO:0007669"/>
    <property type="project" value="UniProtKB-KW"/>
</dbReference>